<dbReference type="Proteomes" id="UP000219564">
    <property type="component" value="Unassembled WGS sequence"/>
</dbReference>
<accession>A0AAX2HBA2</accession>
<evidence type="ECO:0000313" key="3">
    <source>
        <dbReference type="Proteomes" id="UP000219564"/>
    </source>
</evidence>
<dbReference type="EMBL" id="OBKZ01000034">
    <property type="protein sequence ID" value="SOB53642.1"/>
    <property type="molecule type" value="Genomic_DNA"/>
</dbReference>
<proteinExistence type="predicted"/>
<dbReference type="AlphaFoldDB" id="A0AAX2HBA2"/>
<evidence type="ECO:0000256" key="1">
    <source>
        <dbReference type="SAM" id="MobiDB-lite"/>
    </source>
</evidence>
<protein>
    <recommendedName>
        <fullName evidence="4">Secreted protein</fullName>
    </recommendedName>
</protein>
<evidence type="ECO:0000313" key="2">
    <source>
        <dbReference type="EMBL" id="SOB53642.1"/>
    </source>
</evidence>
<reference evidence="2 3" key="1">
    <citation type="submission" date="2017-08" db="EMBL/GenBank/DDBJ databases">
        <authorList>
            <person name="Chaillou S."/>
        </authorList>
    </citation>
    <scope>NUCLEOTIDE SEQUENCE [LARGE SCALE GENOMIC DNA]</scope>
    <source>
        <strain evidence="2 3">MFPA15A1205</strain>
    </source>
</reference>
<evidence type="ECO:0008006" key="4">
    <source>
        <dbReference type="Google" id="ProtNLM"/>
    </source>
</evidence>
<comment type="caution">
    <text evidence="2">The sequence shown here is derived from an EMBL/GenBank/DDBJ whole genome shotgun (WGS) entry which is preliminary data.</text>
</comment>
<feature type="region of interest" description="Disordered" evidence="1">
    <location>
        <begin position="37"/>
        <end position="62"/>
    </location>
</feature>
<gene>
    <name evidence="2" type="ORF">PLUA15_40098</name>
</gene>
<name>A0AAX2HBA2_9PSED</name>
<feature type="compositionally biased region" description="Acidic residues" evidence="1">
    <location>
        <begin position="38"/>
        <end position="56"/>
    </location>
</feature>
<sequence length="80" mass="8848">MPWFSLTSLPNLSVACTWVTISIFSRFSGAVIQPRGLDDEDKDAVEETDDEDETDGEREGEIKFWVEADAEVAAPVLEGL</sequence>
<organism evidence="2 3">
    <name type="scientific">Pseudomonas lundensis</name>
    <dbReference type="NCBI Taxonomy" id="86185"/>
    <lineage>
        <taxon>Bacteria</taxon>
        <taxon>Pseudomonadati</taxon>
        <taxon>Pseudomonadota</taxon>
        <taxon>Gammaproteobacteria</taxon>
        <taxon>Pseudomonadales</taxon>
        <taxon>Pseudomonadaceae</taxon>
        <taxon>Pseudomonas</taxon>
    </lineage>
</organism>